<organism evidence="1 2">
    <name type="scientific">Methylorubrum populi</name>
    <dbReference type="NCBI Taxonomy" id="223967"/>
    <lineage>
        <taxon>Bacteria</taxon>
        <taxon>Pseudomonadati</taxon>
        <taxon>Pseudomonadota</taxon>
        <taxon>Alphaproteobacteria</taxon>
        <taxon>Hyphomicrobiales</taxon>
        <taxon>Methylobacteriaceae</taxon>
        <taxon>Methylorubrum</taxon>
    </lineage>
</organism>
<dbReference type="EMBL" id="WEKV01000014">
    <property type="protein sequence ID" value="KAB7783772.1"/>
    <property type="molecule type" value="Genomic_DNA"/>
</dbReference>
<evidence type="ECO:0000313" key="1">
    <source>
        <dbReference type="EMBL" id="KAB7783772.1"/>
    </source>
</evidence>
<protein>
    <submittedName>
        <fullName evidence="1">Uncharacterized protein</fullName>
    </submittedName>
</protein>
<sequence>MGTKTVETILSELSPEPQRHLARDNPAVLPIPLQLEVS</sequence>
<name>A0A833J3H7_9HYPH</name>
<evidence type="ECO:0000313" key="2">
    <source>
        <dbReference type="Proteomes" id="UP000469949"/>
    </source>
</evidence>
<accession>A0A833J3H7</accession>
<proteinExistence type="predicted"/>
<dbReference type="AlphaFoldDB" id="A0A833J3H7"/>
<comment type="caution">
    <text evidence="1">The sequence shown here is derived from an EMBL/GenBank/DDBJ whole genome shotgun (WGS) entry which is preliminary data.</text>
</comment>
<reference evidence="1 2" key="1">
    <citation type="submission" date="2019-10" db="EMBL/GenBank/DDBJ databases">
        <title>Draft Genome Sequence of the Caffeine Degrading Methylotroph Methylorubrum populi PINKEL.</title>
        <authorList>
            <person name="Dawson S.C."/>
            <person name="Zhang X."/>
            <person name="Wright M.E."/>
            <person name="Sharma G."/>
            <person name="Langner J.T."/>
            <person name="Ditty J.L."/>
            <person name="Subuyuj G.A."/>
        </authorList>
    </citation>
    <scope>NUCLEOTIDE SEQUENCE [LARGE SCALE GENOMIC DNA]</scope>
    <source>
        <strain evidence="1 2">Pinkel</strain>
    </source>
</reference>
<dbReference type="Proteomes" id="UP000469949">
    <property type="component" value="Unassembled WGS sequence"/>
</dbReference>
<gene>
    <name evidence="1" type="ORF">F8B43_3695</name>
</gene>